<dbReference type="PANTHER" id="PTHR38778:SF1">
    <property type="entry name" value="CYTOPLASMIC PROTEIN"/>
    <property type="match status" value="1"/>
</dbReference>
<dbReference type="AlphaFoldDB" id="A0A7Y0SM74"/>
<proteinExistence type="predicted"/>
<protein>
    <submittedName>
        <fullName evidence="1">DUF469 family protein</fullName>
    </submittedName>
</protein>
<dbReference type="Pfam" id="PF04320">
    <property type="entry name" value="YggL_50S_bp"/>
    <property type="match status" value="1"/>
</dbReference>
<organism evidence="1 2">
    <name type="scientific">Vibrio parahaemolyticus</name>
    <dbReference type="NCBI Taxonomy" id="670"/>
    <lineage>
        <taxon>Bacteria</taxon>
        <taxon>Pseudomonadati</taxon>
        <taxon>Pseudomonadota</taxon>
        <taxon>Gammaproteobacteria</taxon>
        <taxon>Vibrionales</taxon>
        <taxon>Vibrionaceae</taxon>
        <taxon>Vibrio</taxon>
    </lineage>
</organism>
<dbReference type="Proteomes" id="UP000518904">
    <property type="component" value="Unassembled WGS sequence"/>
</dbReference>
<comment type="caution">
    <text evidence="1">The sequence shown here is derived from an EMBL/GenBank/DDBJ whole genome shotgun (WGS) entry which is preliminary data.</text>
</comment>
<reference evidence="1 2" key="1">
    <citation type="submission" date="2020-04" db="EMBL/GenBank/DDBJ databases">
        <title>Whole-genome sequencing of Vibrio spp. from China reveals different genetic environments of blaCTX-M-14 among diverse lineages.</title>
        <authorList>
            <person name="Zheng Z."/>
            <person name="Ye L."/>
            <person name="Chen S."/>
        </authorList>
    </citation>
    <scope>NUCLEOTIDE SEQUENCE [LARGE SCALE GENOMIC DNA]</scope>
    <source>
        <strain evidence="1 2">Vb0551</strain>
    </source>
</reference>
<evidence type="ECO:0000313" key="1">
    <source>
        <dbReference type="EMBL" id="NMU86069.1"/>
    </source>
</evidence>
<sequence>MMNQKSKRLRKKLFLGEFAKFGVEVKFQFDYEDGQDSERFFDDFFTFLGDQDLTFYGGHSKSDFSAVVLSQGRYTSITDKDRAEIEHWLNTHKLCSDIVVSEAVDLKNII</sequence>
<evidence type="ECO:0000313" key="2">
    <source>
        <dbReference type="Proteomes" id="UP000518904"/>
    </source>
</evidence>
<dbReference type="GO" id="GO:0005829">
    <property type="term" value="C:cytosol"/>
    <property type="evidence" value="ECO:0007669"/>
    <property type="project" value="TreeGrafter"/>
</dbReference>
<name>A0A7Y0SM74_VIBPH</name>
<dbReference type="EMBL" id="JABCLB010002334">
    <property type="protein sequence ID" value="NMU86069.1"/>
    <property type="molecule type" value="Genomic_DNA"/>
</dbReference>
<dbReference type="PANTHER" id="PTHR38778">
    <property type="entry name" value="CYTOPLASMIC PROTEIN-RELATED"/>
    <property type="match status" value="1"/>
</dbReference>
<dbReference type="RefSeq" id="WP_169567105.1">
    <property type="nucleotide sequence ID" value="NZ_CP041202.1"/>
</dbReference>
<accession>A0A7Y0SM74</accession>
<gene>
    <name evidence="1" type="ORF">HKB16_24780</name>
</gene>
<dbReference type="InterPro" id="IPR007416">
    <property type="entry name" value="YggL_50S_bp"/>
</dbReference>